<feature type="domain" description="Phosphatidic acid phosphatase type 2/haloperoxidase" evidence="2">
    <location>
        <begin position="69"/>
        <end position="197"/>
    </location>
</feature>
<dbReference type="Pfam" id="PF01569">
    <property type="entry name" value="PAP2"/>
    <property type="match status" value="1"/>
</dbReference>
<dbReference type="EMBL" id="BMOE01000006">
    <property type="protein sequence ID" value="GGJ77172.1"/>
    <property type="molecule type" value="Genomic_DNA"/>
</dbReference>
<dbReference type="InterPro" id="IPR036938">
    <property type="entry name" value="PAP2/HPO_sf"/>
</dbReference>
<keyword evidence="1" id="KW-1133">Transmembrane helix</keyword>
<dbReference type="PANTHER" id="PTHR14969:SF13">
    <property type="entry name" value="AT30094P"/>
    <property type="match status" value="1"/>
</dbReference>
<reference evidence="3" key="1">
    <citation type="journal article" date="2014" name="Int. J. Syst. Evol. Microbiol.">
        <title>Complete genome sequence of Corynebacterium casei LMG S-19264T (=DSM 44701T), isolated from a smear-ripened cheese.</title>
        <authorList>
            <consortium name="US DOE Joint Genome Institute (JGI-PGF)"/>
            <person name="Walter F."/>
            <person name="Albersmeier A."/>
            <person name="Kalinowski J."/>
            <person name="Ruckert C."/>
        </authorList>
    </citation>
    <scope>NUCLEOTIDE SEQUENCE</scope>
    <source>
        <strain evidence="3">JCM 14371</strain>
    </source>
</reference>
<organism evidence="3 4">
    <name type="scientific">Deinococcus aquiradiocola</name>
    <dbReference type="NCBI Taxonomy" id="393059"/>
    <lineage>
        <taxon>Bacteria</taxon>
        <taxon>Thermotogati</taxon>
        <taxon>Deinococcota</taxon>
        <taxon>Deinococci</taxon>
        <taxon>Deinococcales</taxon>
        <taxon>Deinococcaceae</taxon>
        <taxon>Deinococcus</taxon>
    </lineage>
</organism>
<dbReference type="AlphaFoldDB" id="A0A917UQX8"/>
<dbReference type="SMART" id="SM00014">
    <property type="entry name" value="acidPPc"/>
    <property type="match status" value="1"/>
</dbReference>
<dbReference type="PANTHER" id="PTHR14969">
    <property type="entry name" value="SPHINGOSINE-1-PHOSPHATE PHOSPHOHYDROLASE"/>
    <property type="match status" value="1"/>
</dbReference>
<evidence type="ECO:0000313" key="3">
    <source>
        <dbReference type="EMBL" id="GGJ77172.1"/>
    </source>
</evidence>
<keyword evidence="1" id="KW-0812">Transmembrane</keyword>
<comment type="caution">
    <text evidence="3">The sequence shown here is derived from an EMBL/GenBank/DDBJ whole genome shotgun (WGS) entry which is preliminary data.</text>
</comment>
<feature type="transmembrane region" description="Helical" evidence="1">
    <location>
        <begin position="126"/>
        <end position="147"/>
    </location>
</feature>
<dbReference type="Gene3D" id="1.20.144.10">
    <property type="entry name" value="Phosphatidic acid phosphatase type 2/haloperoxidase"/>
    <property type="match status" value="1"/>
</dbReference>
<evidence type="ECO:0000259" key="2">
    <source>
        <dbReference type="SMART" id="SM00014"/>
    </source>
</evidence>
<proteinExistence type="predicted"/>
<dbReference type="Proteomes" id="UP000635726">
    <property type="component" value="Unassembled WGS sequence"/>
</dbReference>
<name>A0A917UQX8_9DEIO</name>
<keyword evidence="4" id="KW-1185">Reference proteome</keyword>
<sequence length="208" mass="22259">MAVPLVAMLPLAHGWAGDQSLLNALATGHSTPGTLLAVLVTNLGSPQVVLLLAVLLAAVLWWRGRRRWAVVLLVNVLLVSAANEAVKQVVRRPVAQVQGQTVRTARQAHIREHLTVQSPPLPRTVYAFPSGHAAGSSALLLSVAAFGWRSPRRWWWASGAAALVLLVGWSRVYLGAHYPTDVLAGWCLGTATTAATLLTLRGVARNRD</sequence>
<dbReference type="CDD" id="cd03392">
    <property type="entry name" value="PAP2_like_2"/>
    <property type="match status" value="1"/>
</dbReference>
<dbReference type="SUPFAM" id="SSF48317">
    <property type="entry name" value="Acid phosphatase/Vanadium-dependent haloperoxidase"/>
    <property type="match status" value="1"/>
</dbReference>
<keyword evidence="1" id="KW-0472">Membrane</keyword>
<feature type="transmembrane region" description="Helical" evidence="1">
    <location>
        <begin position="154"/>
        <end position="176"/>
    </location>
</feature>
<feature type="transmembrane region" description="Helical" evidence="1">
    <location>
        <begin position="68"/>
        <end position="86"/>
    </location>
</feature>
<evidence type="ECO:0000313" key="4">
    <source>
        <dbReference type="Proteomes" id="UP000635726"/>
    </source>
</evidence>
<feature type="transmembrane region" description="Helical" evidence="1">
    <location>
        <begin position="38"/>
        <end position="61"/>
    </location>
</feature>
<feature type="transmembrane region" description="Helical" evidence="1">
    <location>
        <begin position="182"/>
        <end position="204"/>
    </location>
</feature>
<gene>
    <name evidence="3" type="ORF">GCM10008939_21580</name>
</gene>
<accession>A0A917UQX8</accession>
<reference evidence="3" key="2">
    <citation type="submission" date="2020-09" db="EMBL/GenBank/DDBJ databases">
        <authorList>
            <person name="Sun Q."/>
            <person name="Ohkuma M."/>
        </authorList>
    </citation>
    <scope>NUCLEOTIDE SEQUENCE</scope>
    <source>
        <strain evidence="3">JCM 14371</strain>
    </source>
</reference>
<protein>
    <recommendedName>
        <fullName evidence="2">Phosphatidic acid phosphatase type 2/haloperoxidase domain-containing protein</fullName>
    </recommendedName>
</protein>
<dbReference type="InterPro" id="IPR000326">
    <property type="entry name" value="PAP2/HPO"/>
</dbReference>
<evidence type="ECO:0000256" key="1">
    <source>
        <dbReference type="SAM" id="Phobius"/>
    </source>
</evidence>